<evidence type="ECO:0000313" key="5">
    <source>
        <dbReference type="Proteomes" id="UP000610846"/>
    </source>
</evidence>
<dbReference type="AlphaFoldDB" id="A0A927G6E7"/>
<feature type="domain" description="UPF0029" evidence="3">
    <location>
        <begin position="70"/>
        <end position="117"/>
    </location>
</feature>
<protein>
    <submittedName>
        <fullName evidence="4">YigZ family protein</fullName>
    </submittedName>
</protein>
<dbReference type="InterPro" id="IPR035647">
    <property type="entry name" value="EFG_III/V"/>
</dbReference>
<name>A0A927G6E7_9MICO</name>
<comment type="caution">
    <text evidence="4">The sequence shown here is derived from an EMBL/GenBank/DDBJ whole genome shotgun (WGS) entry which is preliminary data.</text>
</comment>
<evidence type="ECO:0000313" key="4">
    <source>
        <dbReference type="EMBL" id="MBD8077801.1"/>
    </source>
</evidence>
<accession>A0A927G6E7</accession>
<dbReference type="Gene3D" id="3.30.230.30">
    <property type="entry name" value="Impact, N-terminal domain"/>
    <property type="match status" value="1"/>
</dbReference>
<dbReference type="EMBL" id="JACYHB010000001">
    <property type="protein sequence ID" value="MBD8077801.1"/>
    <property type="molecule type" value="Genomic_DNA"/>
</dbReference>
<dbReference type="InterPro" id="IPR023582">
    <property type="entry name" value="Impact"/>
</dbReference>
<sequence>MLDVLRRHSVTDVVAVVTRWFGGVLLGTGGLVRAYSSAASGALDSARLVRRGVRTEVTLEVPHAESGRLHGVLQAWASSHDAVLAGVSYDEVARFSLQVAPAVLDRFDADVAAASAGTLTARRGEERVVDLDR</sequence>
<evidence type="ECO:0000259" key="3">
    <source>
        <dbReference type="Pfam" id="PF09186"/>
    </source>
</evidence>
<dbReference type="PANTHER" id="PTHR16301">
    <property type="entry name" value="IMPACT-RELATED"/>
    <property type="match status" value="1"/>
</dbReference>
<dbReference type="GO" id="GO:0005737">
    <property type="term" value="C:cytoplasm"/>
    <property type="evidence" value="ECO:0007669"/>
    <property type="project" value="TreeGrafter"/>
</dbReference>
<comment type="similarity">
    <text evidence="1">Belongs to the IMPACT family.</text>
</comment>
<dbReference type="RefSeq" id="WP_191827359.1">
    <property type="nucleotide sequence ID" value="NZ_JACYHB010000001.1"/>
</dbReference>
<dbReference type="SUPFAM" id="SSF54211">
    <property type="entry name" value="Ribosomal protein S5 domain 2-like"/>
    <property type="match status" value="1"/>
</dbReference>
<dbReference type="SUPFAM" id="SSF54980">
    <property type="entry name" value="EF-G C-terminal domain-like"/>
    <property type="match status" value="1"/>
</dbReference>
<dbReference type="GO" id="GO:0006446">
    <property type="term" value="P:regulation of translational initiation"/>
    <property type="evidence" value="ECO:0007669"/>
    <property type="project" value="TreeGrafter"/>
</dbReference>
<dbReference type="Pfam" id="PF09186">
    <property type="entry name" value="DUF1949"/>
    <property type="match status" value="1"/>
</dbReference>
<dbReference type="InterPro" id="IPR001498">
    <property type="entry name" value="Impact_N"/>
</dbReference>
<dbReference type="Proteomes" id="UP000610846">
    <property type="component" value="Unassembled WGS sequence"/>
</dbReference>
<organism evidence="4 5">
    <name type="scientific">Cellulosimicrobium arenosum</name>
    <dbReference type="NCBI Taxonomy" id="2708133"/>
    <lineage>
        <taxon>Bacteria</taxon>
        <taxon>Bacillati</taxon>
        <taxon>Actinomycetota</taxon>
        <taxon>Actinomycetes</taxon>
        <taxon>Micrococcales</taxon>
        <taxon>Promicromonosporaceae</taxon>
        <taxon>Cellulosimicrobium</taxon>
    </lineage>
</organism>
<evidence type="ECO:0000259" key="2">
    <source>
        <dbReference type="Pfam" id="PF01205"/>
    </source>
</evidence>
<dbReference type="InterPro" id="IPR015269">
    <property type="entry name" value="UPF0029_Impact_C"/>
</dbReference>
<evidence type="ECO:0000256" key="1">
    <source>
        <dbReference type="ARBA" id="ARBA00007665"/>
    </source>
</evidence>
<dbReference type="PANTHER" id="PTHR16301:SF20">
    <property type="entry name" value="IMPACT FAMILY MEMBER YIGZ"/>
    <property type="match status" value="1"/>
</dbReference>
<feature type="domain" description="Impact N-terminal" evidence="2">
    <location>
        <begin position="1"/>
        <end position="43"/>
    </location>
</feature>
<gene>
    <name evidence="4" type="ORF">IF651_01830</name>
</gene>
<dbReference type="InterPro" id="IPR020568">
    <property type="entry name" value="Ribosomal_Su5_D2-typ_SF"/>
</dbReference>
<keyword evidence="5" id="KW-1185">Reference proteome</keyword>
<reference evidence="4" key="2">
    <citation type="submission" date="2020-09" db="EMBL/GenBank/DDBJ databases">
        <authorList>
            <person name="Yu Y."/>
        </authorList>
    </citation>
    <scope>NUCLEOTIDE SEQUENCE</scope>
    <source>
        <strain evidence="4">KCTC 49039</strain>
    </source>
</reference>
<reference evidence="4" key="1">
    <citation type="journal article" date="2018" name="Curr. Microbiol.">
        <title>Cellulosimicrobium arenosum sp. nov., Isolated from Marine Sediment Sand.</title>
        <authorList>
            <person name="Oh M."/>
            <person name="Kim J.H."/>
            <person name="Yoon J.H."/>
            <person name="Schumann P."/>
            <person name="Kim W."/>
        </authorList>
    </citation>
    <scope>NUCLEOTIDE SEQUENCE</scope>
    <source>
        <strain evidence="4">KCTC 49039</strain>
    </source>
</reference>
<proteinExistence type="inferred from homology"/>
<dbReference type="Pfam" id="PF01205">
    <property type="entry name" value="Impact_N"/>
    <property type="match status" value="1"/>
</dbReference>
<dbReference type="InterPro" id="IPR036956">
    <property type="entry name" value="Impact_N_sf"/>
</dbReference>